<dbReference type="AlphaFoldDB" id="A0A8H7R6N6"/>
<organism evidence="2 3">
    <name type="scientific">Mucor saturninus</name>
    <dbReference type="NCBI Taxonomy" id="64648"/>
    <lineage>
        <taxon>Eukaryota</taxon>
        <taxon>Fungi</taxon>
        <taxon>Fungi incertae sedis</taxon>
        <taxon>Mucoromycota</taxon>
        <taxon>Mucoromycotina</taxon>
        <taxon>Mucoromycetes</taxon>
        <taxon>Mucorales</taxon>
        <taxon>Mucorineae</taxon>
        <taxon>Mucoraceae</taxon>
        <taxon>Mucor</taxon>
    </lineage>
</organism>
<evidence type="ECO:0000313" key="3">
    <source>
        <dbReference type="Proteomes" id="UP000603453"/>
    </source>
</evidence>
<evidence type="ECO:0000313" key="2">
    <source>
        <dbReference type="EMBL" id="KAG2204807.1"/>
    </source>
</evidence>
<comment type="caution">
    <text evidence="2">The sequence shown here is derived from an EMBL/GenBank/DDBJ whole genome shotgun (WGS) entry which is preliminary data.</text>
</comment>
<keyword evidence="1" id="KW-0812">Transmembrane</keyword>
<name>A0A8H7R6N6_9FUNG</name>
<gene>
    <name evidence="2" type="ORF">INT47_004082</name>
</gene>
<dbReference type="Proteomes" id="UP000603453">
    <property type="component" value="Unassembled WGS sequence"/>
</dbReference>
<dbReference type="EMBL" id="JAEPRD010000041">
    <property type="protein sequence ID" value="KAG2204807.1"/>
    <property type="molecule type" value="Genomic_DNA"/>
</dbReference>
<sequence length="142" mass="16669">MLKSRPRSSTRKRKVYWCVNYKDRHTSKASRCTITCDTSTTFDQLLQRAKEATDLLQITAFRCMIGPCKTIHDDQSMAIAMEAFRSSSESLEHWRVGIMIYVIEENHRIDSELGLVSALFLMFIGYGYMYLMYLFIMNYVYN</sequence>
<feature type="transmembrane region" description="Helical" evidence="1">
    <location>
        <begin position="113"/>
        <end position="136"/>
    </location>
</feature>
<keyword evidence="1" id="KW-0472">Membrane</keyword>
<keyword evidence="3" id="KW-1185">Reference proteome</keyword>
<reference evidence="2" key="1">
    <citation type="submission" date="2020-12" db="EMBL/GenBank/DDBJ databases">
        <title>Metabolic potential, ecology and presence of endohyphal bacteria is reflected in genomic diversity of Mucoromycotina.</title>
        <authorList>
            <person name="Muszewska A."/>
            <person name="Okrasinska A."/>
            <person name="Steczkiewicz K."/>
            <person name="Drgas O."/>
            <person name="Orlowska M."/>
            <person name="Perlinska-Lenart U."/>
            <person name="Aleksandrzak-Piekarczyk T."/>
            <person name="Szatraj K."/>
            <person name="Zielenkiewicz U."/>
            <person name="Pilsyk S."/>
            <person name="Malc E."/>
            <person name="Mieczkowski P."/>
            <person name="Kruszewska J.S."/>
            <person name="Biernat P."/>
            <person name="Pawlowska J."/>
        </authorList>
    </citation>
    <scope>NUCLEOTIDE SEQUENCE</scope>
    <source>
        <strain evidence="2">WA0000017839</strain>
    </source>
</reference>
<keyword evidence="1" id="KW-1133">Transmembrane helix</keyword>
<proteinExistence type="predicted"/>
<accession>A0A8H7R6N6</accession>
<protein>
    <submittedName>
        <fullName evidence="2">Uncharacterized protein</fullName>
    </submittedName>
</protein>
<evidence type="ECO:0000256" key="1">
    <source>
        <dbReference type="SAM" id="Phobius"/>
    </source>
</evidence>